<reference evidence="1 2" key="1">
    <citation type="submission" date="2019-06" db="EMBL/GenBank/DDBJ databases">
        <title>Sequencing the genomes of 1000 actinobacteria strains.</title>
        <authorList>
            <person name="Klenk H.-P."/>
        </authorList>
    </citation>
    <scope>NUCLEOTIDE SEQUENCE [LARGE SCALE GENOMIC DNA]</scope>
    <source>
        <strain evidence="1 2">DSM 45015</strain>
    </source>
</reference>
<name>A0A543NAI6_9ACTN</name>
<gene>
    <name evidence="1" type="ORF">FHX37_4184</name>
</gene>
<protein>
    <submittedName>
        <fullName evidence="1">Uncharacterized protein</fullName>
    </submittedName>
</protein>
<dbReference type="AlphaFoldDB" id="A0A543NAI6"/>
<proteinExistence type="predicted"/>
<evidence type="ECO:0000313" key="1">
    <source>
        <dbReference type="EMBL" id="TQN28819.1"/>
    </source>
</evidence>
<evidence type="ECO:0000313" key="2">
    <source>
        <dbReference type="Proteomes" id="UP000317422"/>
    </source>
</evidence>
<sequence>MVDTEALQPQVAMVRPYYQALERQRARQQQERDRVDRADRDRLGLAVLLDVTHSAQRGEATA</sequence>
<accession>A0A543NAI6</accession>
<comment type="caution">
    <text evidence="1">The sequence shown here is derived from an EMBL/GenBank/DDBJ whole genome shotgun (WGS) entry which is preliminary data.</text>
</comment>
<keyword evidence="2" id="KW-1185">Reference proteome</keyword>
<organism evidence="1 2">
    <name type="scientific">Haloactinospora alba</name>
    <dbReference type="NCBI Taxonomy" id="405555"/>
    <lineage>
        <taxon>Bacteria</taxon>
        <taxon>Bacillati</taxon>
        <taxon>Actinomycetota</taxon>
        <taxon>Actinomycetes</taxon>
        <taxon>Streptosporangiales</taxon>
        <taxon>Nocardiopsidaceae</taxon>
        <taxon>Haloactinospora</taxon>
    </lineage>
</organism>
<dbReference type="Proteomes" id="UP000317422">
    <property type="component" value="Unassembled WGS sequence"/>
</dbReference>
<dbReference type="EMBL" id="VFQC01000002">
    <property type="protein sequence ID" value="TQN28819.1"/>
    <property type="molecule type" value="Genomic_DNA"/>
</dbReference>